<proteinExistence type="predicted"/>
<comment type="caution">
    <text evidence="1">The sequence shown here is derived from an EMBL/GenBank/DDBJ whole genome shotgun (WGS) entry which is preliminary data.</text>
</comment>
<protein>
    <submittedName>
        <fullName evidence="1">Uncharacterized protein</fullName>
    </submittedName>
</protein>
<evidence type="ECO:0000313" key="2">
    <source>
        <dbReference type="Proteomes" id="UP001162029"/>
    </source>
</evidence>
<name>A0AAV0VDW6_9STRA</name>
<dbReference type="EMBL" id="CANTFM010002689">
    <property type="protein sequence ID" value="CAI5747365.1"/>
    <property type="molecule type" value="Genomic_DNA"/>
</dbReference>
<keyword evidence="2" id="KW-1185">Reference proteome</keyword>
<evidence type="ECO:0000313" key="1">
    <source>
        <dbReference type="EMBL" id="CAI5747365.1"/>
    </source>
</evidence>
<accession>A0AAV0VDW6</accession>
<gene>
    <name evidence="1" type="ORF">PDE001_LOCUS12273</name>
</gene>
<dbReference type="AlphaFoldDB" id="A0AAV0VDW6"/>
<organism evidence="1 2">
    <name type="scientific">Peronospora destructor</name>
    <dbReference type="NCBI Taxonomy" id="86335"/>
    <lineage>
        <taxon>Eukaryota</taxon>
        <taxon>Sar</taxon>
        <taxon>Stramenopiles</taxon>
        <taxon>Oomycota</taxon>
        <taxon>Peronosporomycetes</taxon>
        <taxon>Peronosporales</taxon>
        <taxon>Peronosporaceae</taxon>
        <taxon>Peronospora</taxon>
    </lineage>
</organism>
<dbReference type="Proteomes" id="UP001162029">
    <property type="component" value="Unassembled WGS sequence"/>
</dbReference>
<sequence length="152" mass="17096">MASSTDKIASEQQHQLIGDCPHAVASRIIQRHCNTRQRFDSADYEMARRVPGPFASCTCGKRASSDTIDPEHEPELEIAEHCDEIRCLRKQRFDSADWALQTQRAKQTDSSCRSATFAQMLIGRNVVKRCAFVGLRPVKNGQHGVEQTESLH</sequence>
<reference evidence="1" key="1">
    <citation type="submission" date="2022-12" db="EMBL/GenBank/DDBJ databases">
        <authorList>
            <person name="Webb A."/>
        </authorList>
    </citation>
    <scope>NUCLEOTIDE SEQUENCE</scope>
    <source>
        <strain evidence="1">Pd1</strain>
    </source>
</reference>